<evidence type="ECO:0000313" key="7">
    <source>
        <dbReference type="Proteomes" id="UP000663829"/>
    </source>
</evidence>
<dbReference type="PROSITE" id="PS50244">
    <property type="entry name" value="S5A_REDUCTASE"/>
    <property type="match status" value="1"/>
</dbReference>
<proteinExistence type="predicted"/>
<feature type="transmembrane region" description="Helical" evidence="2">
    <location>
        <begin position="12"/>
        <end position="32"/>
    </location>
</feature>
<feature type="transmembrane region" description="Helical" evidence="2">
    <location>
        <begin position="105"/>
        <end position="126"/>
    </location>
</feature>
<dbReference type="Gene3D" id="1.20.120.1630">
    <property type="match status" value="1"/>
</dbReference>
<evidence type="ECO:0000313" key="4">
    <source>
        <dbReference type="EMBL" id="CAF1263207.1"/>
    </source>
</evidence>
<dbReference type="PANTHER" id="PTHR32251:SF15">
    <property type="entry name" value="3-OXO-5-ALPHA-STEROID 4-DEHYDROGENASE (DUF1295)"/>
    <property type="match status" value="1"/>
</dbReference>
<dbReference type="Proteomes" id="UP000663829">
    <property type="component" value="Unassembled WGS sequence"/>
</dbReference>
<feature type="transmembrane region" description="Helical" evidence="2">
    <location>
        <begin position="39"/>
        <end position="59"/>
    </location>
</feature>
<evidence type="ECO:0000256" key="2">
    <source>
        <dbReference type="SAM" id="Phobius"/>
    </source>
</evidence>
<dbReference type="Proteomes" id="UP000677228">
    <property type="component" value="Unassembled WGS sequence"/>
</dbReference>
<feature type="transmembrane region" description="Helical" evidence="2">
    <location>
        <begin position="138"/>
        <end position="156"/>
    </location>
</feature>
<evidence type="ECO:0000313" key="5">
    <source>
        <dbReference type="EMBL" id="CAF3654675.1"/>
    </source>
</evidence>
<gene>
    <name evidence="3" type="ORF">GPM918_LOCUS6902</name>
    <name evidence="4" type="ORF">OVA965_LOCUS26831</name>
    <name evidence="5" type="ORF">SRO942_LOCUS6904</name>
    <name evidence="6" type="ORF">TMI583_LOCUS27573</name>
</gene>
<dbReference type="PANTHER" id="PTHR32251">
    <property type="entry name" value="3-OXO-5-ALPHA-STEROID 4-DEHYDROGENASE"/>
    <property type="match status" value="1"/>
</dbReference>
<dbReference type="Proteomes" id="UP000682733">
    <property type="component" value="Unassembled WGS sequence"/>
</dbReference>
<dbReference type="GO" id="GO:0016020">
    <property type="term" value="C:membrane"/>
    <property type="evidence" value="ECO:0007669"/>
    <property type="project" value="TreeGrafter"/>
</dbReference>
<dbReference type="AlphaFoldDB" id="A0A813X6J3"/>
<evidence type="ECO:0008006" key="8">
    <source>
        <dbReference type="Google" id="ProtNLM"/>
    </source>
</evidence>
<keyword evidence="2" id="KW-0812">Transmembrane</keyword>
<keyword evidence="2" id="KW-0472">Membrane</keyword>
<name>A0A813X6J3_9BILA</name>
<dbReference type="Proteomes" id="UP000681722">
    <property type="component" value="Unassembled WGS sequence"/>
</dbReference>
<feature type="transmembrane region" description="Helical" evidence="2">
    <location>
        <begin position="187"/>
        <end position="206"/>
    </location>
</feature>
<comment type="caution">
    <text evidence="3">The sequence shown here is derived from an EMBL/GenBank/DDBJ whole genome shotgun (WGS) entry which is preliminary data.</text>
</comment>
<dbReference type="Pfam" id="PF06966">
    <property type="entry name" value="DUF1295"/>
    <property type="match status" value="1"/>
</dbReference>
<dbReference type="EMBL" id="CAJNOQ010001091">
    <property type="protein sequence ID" value="CAF0867173.1"/>
    <property type="molecule type" value="Genomic_DNA"/>
</dbReference>
<feature type="region of interest" description="Disordered" evidence="1">
    <location>
        <begin position="289"/>
        <end position="311"/>
    </location>
</feature>
<dbReference type="EMBL" id="CAJNOK010017397">
    <property type="protein sequence ID" value="CAF1263207.1"/>
    <property type="molecule type" value="Genomic_DNA"/>
</dbReference>
<reference evidence="3" key="1">
    <citation type="submission" date="2021-02" db="EMBL/GenBank/DDBJ databases">
        <authorList>
            <person name="Nowell W R."/>
        </authorList>
    </citation>
    <scope>NUCLEOTIDE SEQUENCE</scope>
</reference>
<keyword evidence="2" id="KW-1133">Transmembrane helix</keyword>
<dbReference type="EMBL" id="CAJOBC010001092">
    <property type="protein sequence ID" value="CAF3654675.1"/>
    <property type="molecule type" value="Genomic_DNA"/>
</dbReference>
<feature type="transmembrane region" description="Helical" evidence="2">
    <location>
        <begin position="65"/>
        <end position="84"/>
    </location>
</feature>
<protein>
    <recommendedName>
        <fullName evidence="8">Steroid 5-alpha reductase C-terminal domain-containing protein</fullName>
    </recommendedName>
</protein>
<accession>A0A813X6J3</accession>
<feature type="transmembrane region" description="Helical" evidence="2">
    <location>
        <begin position="212"/>
        <end position="232"/>
    </location>
</feature>
<evidence type="ECO:0000256" key="1">
    <source>
        <dbReference type="SAM" id="MobiDB-lite"/>
    </source>
</evidence>
<evidence type="ECO:0000313" key="3">
    <source>
        <dbReference type="EMBL" id="CAF0867173.1"/>
    </source>
</evidence>
<keyword evidence="7" id="KW-1185">Reference proteome</keyword>
<evidence type="ECO:0000313" key="6">
    <source>
        <dbReference type="EMBL" id="CAF4069636.1"/>
    </source>
</evidence>
<dbReference type="OrthoDB" id="67965at2759"/>
<dbReference type="InterPro" id="IPR010721">
    <property type="entry name" value="UstE-like"/>
</dbReference>
<dbReference type="EMBL" id="CAJOBA010038955">
    <property type="protein sequence ID" value="CAF4069636.1"/>
    <property type="molecule type" value="Genomic_DNA"/>
</dbReference>
<sequence>MTVSILDENYLAIAIIITVGYQLIFFIITYIVKFDKITDFGGSTNFILIALTTFFLHQTYYTRQIIVTCLVCIWAIRLGLFLLIRILKWGEDNRFDNIRTNFFKLLGFYAFQILWVWVVSLPVTFINSSNKNPNIDGFDIAGICLWAIGVCIEAIADVQKLVYKQDPTNHNHWCDKGLWKYSRHPNYFGEMMVWWGVFLLAVPILFEAKWVAILSPLFLMFLLLFLSGIPPLEKSMEQRFGQREDFRLYKTQTSPLIVMPRIVYKNIPHIIKVIFLFEFPFYNKSSDNSTPLTESNNNEHQKEEINNYGSA</sequence>
<organism evidence="3 7">
    <name type="scientific">Didymodactylos carnosus</name>
    <dbReference type="NCBI Taxonomy" id="1234261"/>
    <lineage>
        <taxon>Eukaryota</taxon>
        <taxon>Metazoa</taxon>
        <taxon>Spiralia</taxon>
        <taxon>Gnathifera</taxon>
        <taxon>Rotifera</taxon>
        <taxon>Eurotatoria</taxon>
        <taxon>Bdelloidea</taxon>
        <taxon>Philodinida</taxon>
        <taxon>Philodinidae</taxon>
        <taxon>Didymodactylos</taxon>
    </lineage>
</organism>